<dbReference type="Proteomes" id="UP000637774">
    <property type="component" value="Unassembled WGS sequence"/>
</dbReference>
<keyword evidence="2" id="KW-0159">Chromosome partition</keyword>
<dbReference type="Gene3D" id="3.90.1530.30">
    <property type="match status" value="1"/>
</dbReference>
<dbReference type="Pfam" id="PF02195">
    <property type="entry name" value="ParB_N"/>
    <property type="match status" value="1"/>
</dbReference>
<evidence type="ECO:0000259" key="5">
    <source>
        <dbReference type="SMART" id="SM00470"/>
    </source>
</evidence>
<protein>
    <submittedName>
        <fullName evidence="6">Chromosome partitioning protein ParB</fullName>
    </submittedName>
</protein>
<keyword evidence="3" id="KW-0238">DNA-binding</keyword>
<dbReference type="SUPFAM" id="SSF109709">
    <property type="entry name" value="KorB DNA-binding domain-like"/>
    <property type="match status" value="1"/>
</dbReference>
<dbReference type="PANTHER" id="PTHR33375">
    <property type="entry name" value="CHROMOSOME-PARTITIONING PROTEIN PARB-RELATED"/>
    <property type="match status" value="1"/>
</dbReference>
<dbReference type="PANTHER" id="PTHR33375:SF1">
    <property type="entry name" value="CHROMOSOME-PARTITIONING PROTEIN PARB-RELATED"/>
    <property type="match status" value="1"/>
</dbReference>
<dbReference type="CDD" id="cd16393">
    <property type="entry name" value="SPO0J_N"/>
    <property type="match status" value="1"/>
</dbReference>
<dbReference type="InterPro" id="IPR036086">
    <property type="entry name" value="ParB/Sulfiredoxin_sf"/>
</dbReference>
<keyword evidence="7" id="KW-1185">Reference proteome</keyword>
<dbReference type="InterPro" id="IPR004437">
    <property type="entry name" value="ParB/RepB/Spo0J"/>
</dbReference>
<dbReference type="Gene3D" id="1.10.10.2830">
    <property type="match status" value="1"/>
</dbReference>
<evidence type="ECO:0000256" key="3">
    <source>
        <dbReference type="ARBA" id="ARBA00023125"/>
    </source>
</evidence>
<dbReference type="SMART" id="SM00470">
    <property type="entry name" value="ParB"/>
    <property type="match status" value="1"/>
</dbReference>
<dbReference type="NCBIfam" id="TIGR00180">
    <property type="entry name" value="parB_part"/>
    <property type="match status" value="1"/>
</dbReference>
<evidence type="ECO:0000256" key="1">
    <source>
        <dbReference type="ARBA" id="ARBA00006295"/>
    </source>
</evidence>
<dbReference type="InterPro" id="IPR003115">
    <property type="entry name" value="ParB_N"/>
</dbReference>
<organism evidence="6 7">
    <name type="scientific">Hymenobacter frigidus</name>
    <dbReference type="NCBI Taxonomy" id="1524095"/>
    <lineage>
        <taxon>Bacteria</taxon>
        <taxon>Pseudomonadati</taxon>
        <taxon>Bacteroidota</taxon>
        <taxon>Cytophagia</taxon>
        <taxon>Cytophagales</taxon>
        <taxon>Hymenobacteraceae</taxon>
        <taxon>Hymenobacter</taxon>
    </lineage>
</organism>
<dbReference type="InterPro" id="IPR057240">
    <property type="entry name" value="ParB_dimer_C"/>
</dbReference>
<name>A0ABQ1ZW45_9BACT</name>
<evidence type="ECO:0000313" key="7">
    <source>
        <dbReference type="Proteomes" id="UP000637774"/>
    </source>
</evidence>
<comment type="caution">
    <text evidence="6">The sequence shown here is derived from an EMBL/GenBank/DDBJ whole genome shotgun (WGS) entry which is preliminary data.</text>
</comment>
<evidence type="ECO:0000313" key="6">
    <source>
        <dbReference type="EMBL" id="GGH78520.1"/>
    </source>
</evidence>
<accession>A0ABQ1ZW45</accession>
<dbReference type="RefSeq" id="WP_229748692.1">
    <property type="nucleotide sequence ID" value="NZ_BMGY01000001.1"/>
</dbReference>
<proteinExistence type="inferred from homology"/>
<dbReference type="EMBL" id="BMGY01000001">
    <property type="protein sequence ID" value="GGH78520.1"/>
    <property type="molecule type" value="Genomic_DNA"/>
</dbReference>
<gene>
    <name evidence="6" type="ORF">GCM10011495_00860</name>
</gene>
<dbReference type="Pfam" id="PF17762">
    <property type="entry name" value="HTH_ParB"/>
    <property type="match status" value="1"/>
</dbReference>
<dbReference type="InterPro" id="IPR050336">
    <property type="entry name" value="Chromosome_partition/occlusion"/>
</dbReference>
<evidence type="ECO:0000256" key="2">
    <source>
        <dbReference type="ARBA" id="ARBA00022829"/>
    </source>
</evidence>
<feature type="region of interest" description="Disordered" evidence="4">
    <location>
        <begin position="1"/>
        <end position="37"/>
    </location>
</feature>
<reference evidence="7" key="1">
    <citation type="journal article" date="2019" name="Int. J. Syst. Evol. Microbiol.">
        <title>The Global Catalogue of Microorganisms (GCM) 10K type strain sequencing project: providing services to taxonomists for standard genome sequencing and annotation.</title>
        <authorList>
            <consortium name="The Broad Institute Genomics Platform"/>
            <consortium name="The Broad Institute Genome Sequencing Center for Infectious Disease"/>
            <person name="Wu L."/>
            <person name="Ma J."/>
        </authorList>
    </citation>
    <scope>NUCLEOTIDE SEQUENCE [LARGE SCALE GENOMIC DNA]</scope>
    <source>
        <strain evidence="7">CGMCC 1.14966</strain>
    </source>
</reference>
<comment type="similarity">
    <text evidence="1">Belongs to the ParB family.</text>
</comment>
<evidence type="ECO:0000256" key="4">
    <source>
        <dbReference type="SAM" id="MobiDB-lite"/>
    </source>
</evidence>
<sequence>MRRPFGPQDLAEMTPEKNDEKNTLPTPSQLVPKRKIGGLGRGLNALIEGSYEKKGDRPGPGDRLLAHPVNSVGFISVEHIEANPYQPRTHFDKEALQELADSIKIQGIIQPVTLRQLGTNAYQLISGERRLQASKLAGLETIPAYIRKADDQQMLEMALIENIQRENLNAIEIALSYQRLLSECNLRQEELGDRVGKNRSTVTNYLRLLKLPPDVQIGLRDAEISMGHARALIGLDDPKLQVDLYRKIVAEELSVRRVEELVRGGYGRNADDKGNTEKNSTAPTPSAVPVAELRRAERHLTDRFGSRVQVRPTPKGNGEIKIAFDSVEDMQRILHILQPS</sequence>
<dbReference type="Pfam" id="PF23552">
    <property type="entry name" value="ParB_C"/>
    <property type="match status" value="1"/>
</dbReference>
<feature type="domain" description="ParB-like N-terminal" evidence="5">
    <location>
        <begin position="73"/>
        <end position="163"/>
    </location>
</feature>
<dbReference type="InterPro" id="IPR041468">
    <property type="entry name" value="HTH_ParB/Spo0J"/>
</dbReference>
<dbReference type="SUPFAM" id="SSF110849">
    <property type="entry name" value="ParB/Sulfiredoxin"/>
    <property type="match status" value="1"/>
</dbReference>
<feature type="region of interest" description="Disordered" evidence="4">
    <location>
        <begin position="265"/>
        <end position="287"/>
    </location>
</feature>